<name>A0A8E2F4K1_9PEZI</name>
<dbReference type="AlphaFoldDB" id="A0A8E2F4K1"/>
<sequence>EAELKKELLDLRREVARLQQKETQFRDIILSSAGTQKITDQEVIQAFADLRQKVQQLASSSTFDLANIPAISSDWTQKMKNFYAVCRPLRSRDVSNRLKARIFAILHQLILGEPYFGLKRENHTTPRNGELWDIDVMDQELTLCAVNAGAIADWRICTLNCIDLLKLPDEYSHSVAATIENFFAPLIHKRATKSQRKEMEEKILEVSKKSVELRMMMQRSKEGY</sequence>
<dbReference type="EMBL" id="KV749319">
    <property type="protein sequence ID" value="OCL10016.1"/>
    <property type="molecule type" value="Genomic_DNA"/>
</dbReference>
<dbReference type="Proteomes" id="UP000250140">
    <property type="component" value="Unassembled WGS sequence"/>
</dbReference>
<dbReference type="OrthoDB" id="5393537at2759"/>
<evidence type="ECO:0000313" key="1">
    <source>
        <dbReference type="EMBL" id="OCL10016.1"/>
    </source>
</evidence>
<evidence type="ECO:0000313" key="2">
    <source>
        <dbReference type="Proteomes" id="UP000250140"/>
    </source>
</evidence>
<accession>A0A8E2F4K1</accession>
<protein>
    <submittedName>
        <fullName evidence="1">Uncharacterized protein</fullName>
    </submittedName>
</protein>
<reference evidence="1 2" key="1">
    <citation type="journal article" date="2016" name="Nat. Commun.">
        <title>Ectomycorrhizal ecology is imprinted in the genome of the dominant symbiotic fungus Cenococcum geophilum.</title>
        <authorList>
            <consortium name="DOE Joint Genome Institute"/>
            <person name="Peter M."/>
            <person name="Kohler A."/>
            <person name="Ohm R.A."/>
            <person name="Kuo A."/>
            <person name="Krutzmann J."/>
            <person name="Morin E."/>
            <person name="Arend M."/>
            <person name="Barry K.W."/>
            <person name="Binder M."/>
            <person name="Choi C."/>
            <person name="Clum A."/>
            <person name="Copeland A."/>
            <person name="Grisel N."/>
            <person name="Haridas S."/>
            <person name="Kipfer T."/>
            <person name="LaButti K."/>
            <person name="Lindquist E."/>
            <person name="Lipzen A."/>
            <person name="Maire R."/>
            <person name="Meier B."/>
            <person name="Mihaltcheva S."/>
            <person name="Molinier V."/>
            <person name="Murat C."/>
            <person name="Poggeler S."/>
            <person name="Quandt C.A."/>
            <person name="Sperisen C."/>
            <person name="Tritt A."/>
            <person name="Tisserant E."/>
            <person name="Crous P.W."/>
            <person name="Henrissat B."/>
            <person name="Nehls U."/>
            <person name="Egli S."/>
            <person name="Spatafora J.W."/>
            <person name="Grigoriev I.V."/>
            <person name="Martin F.M."/>
        </authorList>
    </citation>
    <scope>NUCLEOTIDE SEQUENCE [LARGE SCALE GENOMIC DNA]</scope>
    <source>
        <strain evidence="1 2">CBS 207.34</strain>
    </source>
</reference>
<keyword evidence="2" id="KW-1185">Reference proteome</keyword>
<feature type="non-terminal residue" evidence="1">
    <location>
        <position position="224"/>
    </location>
</feature>
<gene>
    <name evidence="1" type="ORF">AOQ84DRAFT_274338</name>
</gene>
<feature type="non-terminal residue" evidence="1">
    <location>
        <position position="1"/>
    </location>
</feature>
<proteinExistence type="predicted"/>
<organism evidence="1 2">
    <name type="scientific">Glonium stellatum</name>
    <dbReference type="NCBI Taxonomy" id="574774"/>
    <lineage>
        <taxon>Eukaryota</taxon>
        <taxon>Fungi</taxon>
        <taxon>Dikarya</taxon>
        <taxon>Ascomycota</taxon>
        <taxon>Pezizomycotina</taxon>
        <taxon>Dothideomycetes</taxon>
        <taxon>Pleosporomycetidae</taxon>
        <taxon>Gloniales</taxon>
        <taxon>Gloniaceae</taxon>
        <taxon>Glonium</taxon>
    </lineage>
</organism>